<dbReference type="InterPro" id="IPR012337">
    <property type="entry name" value="RNaseH-like_sf"/>
</dbReference>
<proteinExistence type="predicted"/>
<evidence type="ECO:0000256" key="2">
    <source>
        <dbReference type="SAM" id="MobiDB-lite"/>
    </source>
</evidence>
<feature type="region of interest" description="Disordered" evidence="2">
    <location>
        <begin position="138"/>
        <end position="173"/>
    </location>
</feature>
<dbReference type="EMBL" id="MKKU01000327">
    <property type="protein sequence ID" value="RNF15425.1"/>
    <property type="molecule type" value="Genomic_DNA"/>
</dbReference>
<evidence type="ECO:0000259" key="3">
    <source>
        <dbReference type="SMART" id="SM00950"/>
    </source>
</evidence>
<dbReference type="PANTHER" id="PTHR13356">
    <property type="entry name" value="OB FOLD NUCLEIC ACID BINDING PROTEIN-RELATED"/>
    <property type="match status" value="1"/>
</dbReference>
<dbReference type="Pfam" id="PF02171">
    <property type="entry name" value="Piwi"/>
    <property type="match status" value="1"/>
</dbReference>
<evidence type="ECO:0000313" key="5">
    <source>
        <dbReference type="Proteomes" id="UP000284403"/>
    </source>
</evidence>
<accession>A0A422PCI9</accession>
<keyword evidence="5" id="KW-1185">Reference proteome</keyword>
<feature type="domain" description="Piwi" evidence="3">
    <location>
        <begin position="756"/>
        <end position="1048"/>
    </location>
</feature>
<dbReference type="GO" id="GO:0070876">
    <property type="term" value="C:SOSS complex"/>
    <property type="evidence" value="ECO:0007669"/>
    <property type="project" value="TreeGrafter"/>
</dbReference>
<keyword evidence="1" id="KW-0238">DNA-binding</keyword>
<dbReference type="InterPro" id="IPR051231">
    <property type="entry name" value="SOSS-B"/>
</dbReference>
<protein>
    <submittedName>
        <fullName evidence="4">Putative PIWI-like protein 1</fullName>
    </submittedName>
</protein>
<gene>
    <name evidence="4" type="ORF">Tco025E_05528</name>
</gene>
<sequence>MPASLGVIAFSQPTMMRRTVLGLAPLALQTIALHGGQQRSVDAARRRGLRAAWRTADDADAGADGSARSKSFWCSEAKEVPLQNVKRSYANDRFLDKKARTAARQRLRDEGVTSNLFPVHVSPDTSLYTYEIEATRRLLPPRPPDGAQEKSDGKAKGRRKKEASTPATPAAADPIIKRVDATRAWSVVRRFLQRCVPAAPPLVCVRHNVYALSPLPTDALQLPAEYLDMGWVACKLRFRGKVSMAQLSPADLQEVTNKIVLWTLGRQEKQQKMFNVAREANGKLVCTHDSFIVGGMRIFKGTLVRAVFLDAAGAVAASAPTLPPPPTALLTTLPAGHHPTTPLRFLVKEFVREFEYKNTPVQSYRVEDASGVIAASLWKGTAAARLSPGAVYEATDYRLRVFENRGNMRLLELTAGETVLRPVEEAEEPPPKSAAEEKSAPGRGGATRRRRTPKADAAATAEESRRDAAGGKLLPDVTKEGALQEMPGAFALKIDTKGTVAAELSLWEEVKQHFGSGPYDSATEERIARSLQGTPVVVSATLRHSVIRLVRFNVVASAVSLDPLLQRLLPGLEPGQPYAVLGDHGVVPLQALHCCYDPRMRSWQDITVSTCSFLPTRRLDLLKVFHTALASEMRRWGLALAAEPFSSKALSLLPTPQKTTAYGLGRSGIARQKQIRSAALRHPPPAPFPTTLAVVAVAPPHAEEEERARITQTAQAMARYHRSSATITVPDEKEAVRFLLQQLTHASDGAIKDPNTAAVIISAERETRTSRWVLAECLTRGILAVFVPPATAPKRQSLLCENVGMQLRTKFETDPAHGVDVAREVPAVARRRVLVVGVDACHTTTFSTGAVVGVLCAPERNHLLPFFWKHEMRGEEADRVSEHFGLLLRRACELYDGVDEVVVFQDGDVYSEAQQMQALLPPGCGFTFMCLHKRTNVRFVHKLQEGNSSPQTTAVNVGRGAVVQGLTPISLLDDAVAPSFYLQNHDCNMSTARTVQYTVHSTSPTLDVSDVQQLSHVLSHVLSPQATKLPMPTRCAHRLSSVAERLLDAAPPLTYDMIPAPLNERLWFF</sequence>
<dbReference type="GeneID" id="40319139"/>
<evidence type="ECO:0000256" key="1">
    <source>
        <dbReference type="ARBA" id="ARBA00023125"/>
    </source>
</evidence>
<comment type="caution">
    <text evidence="4">The sequence shown here is derived from an EMBL/GenBank/DDBJ whole genome shotgun (WGS) entry which is preliminary data.</text>
</comment>
<feature type="region of interest" description="Disordered" evidence="2">
    <location>
        <begin position="421"/>
        <end position="474"/>
    </location>
</feature>
<dbReference type="GO" id="GO:0044818">
    <property type="term" value="P:mitotic G2/M transition checkpoint"/>
    <property type="evidence" value="ECO:0007669"/>
    <property type="project" value="TreeGrafter"/>
</dbReference>
<dbReference type="GO" id="GO:0000724">
    <property type="term" value="P:double-strand break repair via homologous recombination"/>
    <property type="evidence" value="ECO:0007669"/>
    <property type="project" value="TreeGrafter"/>
</dbReference>
<dbReference type="Gene3D" id="3.30.420.10">
    <property type="entry name" value="Ribonuclease H-like superfamily/Ribonuclease H"/>
    <property type="match status" value="1"/>
</dbReference>
<dbReference type="PANTHER" id="PTHR13356:SF0">
    <property type="entry name" value="SOSS COMPLEX SUBUNIT B HOMOLOG"/>
    <property type="match status" value="1"/>
</dbReference>
<dbReference type="SMART" id="SM00950">
    <property type="entry name" value="Piwi"/>
    <property type="match status" value="1"/>
</dbReference>
<evidence type="ECO:0000313" key="4">
    <source>
        <dbReference type="EMBL" id="RNF15425.1"/>
    </source>
</evidence>
<dbReference type="RefSeq" id="XP_029227481.1">
    <property type="nucleotide sequence ID" value="XM_029372422.1"/>
</dbReference>
<dbReference type="GO" id="GO:0010212">
    <property type="term" value="P:response to ionizing radiation"/>
    <property type="evidence" value="ECO:0007669"/>
    <property type="project" value="TreeGrafter"/>
</dbReference>
<organism evidence="4 5">
    <name type="scientific">Trypanosoma conorhini</name>
    <dbReference type="NCBI Taxonomy" id="83891"/>
    <lineage>
        <taxon>Eukaryota</taxon>
        <taxon>Discoba</taxon>
        <taxon>Euglenozoa</taxon>
        <taxon>Kinetoplastea</taxon>
        <taxon>Metakinetoplastina</taxon>
        <taxon>Trypanosomatida</taxon>
        <taxon>Trypanosomatidae</taxon>
        <taxon>Trypanosoma</taxon>
    </lineage>
</organism>
<dbReference type="Proteomes" id="UP000284403">
    <property type="component" value="Unassembled WGS sequence"/>
</dbReference>
<dbReference type="AlphaFoldDB" id="A0A422PCI9"/>
<reference evidence="4 5" key="1">
    <citation type="journal article" date="2018" name="BMC Genomics">
        <title>Genomic comparison of Trypanosoma conorhini and Trypanosoma rangeli to Trypanosoma cruzi strains of high and low virulence.</title>
        <authorList>
            <person name="Bradwell K.R."/>
            <person name="Koparde V.N."/>
            <person name="Matveyev A.V."/>
            <person name="Serrano M.G."/>
            <person name="Alves J.M."/>
            <person name="Parikh H."/>
            <person name="Huang B."/>
            <person name="Lee V."/>
            <person name="Espinosa-Alvarez O."/>
            <person name="Ortiz P.A."/>
            <person name="Costa-Martins A.G."/>
            <person name="Teixeira M.M."/>
            <person name="Buck G.A."/>
        </authorList>
    </citation>
    <scope>NUCLEOTIDE SEQUENCE [LARGE SCALE GENOMIC DNA]</scope>
    <source>
        <strain evidence="4 5">025E</strain>
    </source>
</reference>
<dbReference type="OrthoDB" id="272560at2759"/>
<dbReference type="InterPro" id="IPR003165">
    <property type="entry name" value="Piwi"/>
</dbReference>
<dbReference type="GO" id="GO:0003677">
    <property type="term" value="F:DNA binding"/>
    <property type="evidence" value="ECO:0007669"/>
    <property type="project" value="UniProtKB-KW"/>
</dbReference>
<name>A0A422PCI9_9TRYP</name>
<dbReference type="SUPFAM" id="SSF53098">
    <property type="entry name" value="Ribonuclease H-like"/>
    <property type="match status" value="1"/>
</dbReference>
<dbReference type="InterPro" id="IPR036397">
    <property type="entry name" value="RNaseH_sf"/>
</dbReference>